<sequence length="221" mass="24754">MADADNVQYSLLSTTRFDHALKDVAWNTRVNGGQPSPYMLLPYHFDRLTAAAGDHGWIASRQRTNYADLVATCDDVVKAARPQYDSTPLRLRILLLPDGTFKVTATPLGTPCGFYIPALPEENSVEKIIYLDSGRTSPSIFTTTKTTQREPYNAARARVHLSPMPTAADAHIDVLLRNDEDILMETSIRNIAFLRDSRWITPRVTSGCLSGVMRRLMRQWG</sequence>
<protein>
    <submittedName>
        <fullName evidence="1">Aminotransferase</fullName>
    </submittedName>
</protein>
<name>A0ACB8UJI9_9APHY</name>
<reference evidence="1" key="1">
    <citation type="journal article" date="2021" name="Environ. Microbiol.">
        <title>Gene family expansions and transcriptome signatures uncover fungal adaptations to wood decay.</title>
        <authorList>
            <person name="Hage H."/>
            <person name="Miyauchi S."/>
            <person name="Viragh M."/>
            <person name="Drula E."/>
            <person name="Min B."/>
            <person name="Chaduli D."/>
            <person name="Navarro D."/>
            <person name="Favel A."/>
            <person name="Norest M."/>
            <person name="Lesage-Meessen L."/>
            <person name="Balint B."/>
            <person name="Merenyi Z."/>
            <person name="de Eugenio L."/>
            <person name="Morin E."/>
            <person name="Martinez A.T."/>
            <person name="Baldrian P."/>
            <person name="Stursova M."/>
            <person name="Martinez M.J."/>
            <person name="Novotny C."/>
            <person name="Magnuson J.K."/>
            <person name="Spatafora J.W."/>
            <person name="Maurice S."/>
            <person name="Pangilinan J."/>
            <person name="Andreopoulos W."/>
            <person name="LaButti K."/>
            <person name="Hundley H."/>
            <person name="Na H."/>
            <person name="Kuo A."/>
            <person name="Barry K."/>
            <person name="Lipzen A."/>
            <person name="Henrissat B."/>
            <person name="Riley R."/>
            <person name="Ahrendt S."/>
            <person name="Nagy L.G."/>
            <person name="Grigoriev I.V."/>
            <person name="Martin F."/>
            <person name="Rosso M.N."/>
        </authorList>
    </citation>
    <scope>NUCLEOTIDE SEQUENCE</scope>
    <source>
        <strain evidence="1">CBS 384.51</strain>
    </source>
</reference>
<accession>A0ACB8UJI9</accession>
<evidence type="ECO:0000313" key="1">
    <source>
        <dbReference type="EMBL" id="KAI0094475.1"/>
    </source>
</evidence>
<keyword evidence="1" id="KW-0808">Transferase</keyword>
<proteinExistence type="predicted"/>
<gene>
    <name evidence="1" type="ORF">BDY19DRAFT_912916</name>
</gene>
<dbReference type="Proteomes" id="UP001055072">
    <property type="component" value="Unassembled WGS sequence"/>
</dbReference>
<keyword evidence="2" id="KW-1185">Reference proteome</keyword>
<comment type="caution">
    <text evidence="1">The sequence shown here is derived from an EMBL/GenBank/DDBJ whole genome shotgun (WGS) entry which is preliminary data.</text>
</comment>
<organism evidence="1 2">
    <name type="scientific">Irpex rosettiformis</name>
    <dbReference type="NCBI Taxonomy" id="378272"/>
    <lineage>
        <taxon>Eukaryota</taxon>
        <taxon>Fungi</taxon>
        <taxon>Dikarya</taxon>
        <taxon>Basidiomycota</taxon>
        <taxon>Agaricomycotina</taxon>
        <taxon>Agaricomycetes</taxon>
        <taxon>Polyporales</taxon>
        <taxon>Irpicaceae</taxon>
        <taxon>Irpex</taxon>
    </lineage>
</organism>
<dbReference type="EMBL" id="MU274900">
    <property type="protein sequence ID" value="KAI0094475.1"/>
    <property type="molecule type" value="Genomic_DNA"/>
</dbReference>
<evidence type="ECO:0000313" key="2">
    <source>
        <dbReference type="Proteomes" id="UP001055072"/>
    </source>
</evidence>
<keyword evidence="1" id="KW-0032">Aminotransferase</keyword>